<dbReference type="InterPro" id="IPR036779">
    <property type="entry name" value="LysM_dom_sf"/>
</dbReference>
<name>A0A161PA40_BDEBC</name>
<sequence>MRRLLTLSLVLAFVAGCAHKGSNTGNGGAAGTQSGDGEIKDIGSFRLSDPEGPKVVDQELESIPTEVNPLVEKWIAYFQGRGRPHMERYLARSTRYEKLMKKVLRDNGLPEDLFYIALIESGFSSKATSHASAVGYWQFIRGTGKRYGLDINAFVDERRDPVFATQAAAEYFKGLYSVFGSWYLAMASYNVGENRVKREVMNHYTRDFWELARKKRLPKETINYVPKFIAAKLIAKEPDKYGFGEIDYLPPIEFDHITVNKPINLRAMADKLNLNYEDFKALNPKYKGEVAPVKGSELVLRIPPGTSEQALIAANESVVSSVQFVADSGDTQVYRIRRGDTLSTVARRYRTTVAYLRDLNDLPRRKPLRVGMRIQVPDRTPLRERSTSTMLAKKSKTETRSVSVSTDGRYYIVQQGDSLFTIARKYSTSVSELQRLNQIKRGRTLKVGMKLRVPTPDSSSARETTKSVAKAKSKVHVVRRGENLVGIAERYNVSMTDIKEKNKIRNPSSLMVGARILIPVAEANQ</sequence>
<dbReference type="InterPro" id="IPR018392">
    <property type="entry name" value="LysM"/>
</dbReference>
<dbReference type="SUPFAM" id="SSF54106">
    <property type="entry name" value="LysM domain"/>
    <property type="match status" value="3"/>
</dbReference>
<accession>A0A161PA40</accession>
<evidence type="ECO:0000259" key="2">
    <source>
        <dbReference type="PROSITE" id="PS51782"/>
    </source>
</evidence>
<dbReference type="GO" id="GO:0008932">
    <property type="term" value="F:lytic endotransglycosylase activity"/>
    <property type="evidence" value="ECO:0007669"/>
    <property type="project" value="TreeGrafter"/>
</dbReference>
<gene>
    <name evidence="3" type="ORF">AZI87_15640</name>
</gene>
<organism evidence="3 4">
    <name type="scientific">Bdellovibrio bacteriovorus</name>
    <dbReference type="NCBI Taxonomy" id="959"/>
    <lineage>
        <taxon>Bacteria</taxon>
        <taxon>Pseudomonadati</taxon>
        <taxon>Bdellovibrionota</taxon>
        <taxon>Bdellovibrionia</taxon>
        <taxon>Bdellovibrionales</taxon>
        <taxon>Pseudobdellovibrionaceae</taxon>
        <taxon>Bdellovibrio</taxon>
    </lineage>
</organism>
<proteinExistence type="predicted"/>
<evidence type="ECO:0000256" key="1">
    <source>
        <dbReference type="SAM" id="SignalP"/>
    </source>
</evidence>
<dbReference type="OrthoDB" id="5289395at2"/>
<evidence type="ECO:0000313" key="3">
    <source>
        <dbReference type="EMBL" id="KYG62714.1"/>
    </source>
</evidence>
<dbReference type="InterPro" id="IPR008258">
    <property type="entry name" value="Transglycosylase_SLT_dom_1"/>
</dbReference>
<dbReference type="EMBL" id="LUKD01000008">
    <property type="protein sequence ID" value="KYG62714.1"/>
    <property type="molecule type" value="Genomic_DNA"/>
</dbReference>
<dbReference type="PANTHER" id="PTHR33734:SF22">
    <property type="entry name" value="MEMBRANE-BOUND LYTIC MUREIN TRANSGLYCOSYLASE D"/>
    <property type="match status" value="1"/>
</dbReference>
<dbReference type="Pfam" id="PF01476">
    <property type="entry name" value="LysM"/>
    <property type="match status" value="3"/>
</dbReference>
<dbReference type="CDD" id="cd16894">
    <property type="entry name" value="MltD-like"/>
    <property type="match status" value="1"/>
</dbReference>
<dbReference type="Gene3D" id="3.10.350.10">
    <property type="entry name" value="LysM domain"/>
    <property type="match status" value="3"/>
</dbReference>
<dbReference type="RefSeq" id="WP_063208992.1">
    <property type="nucleotide sequence ID" value="NZ_LUKD01000008.1"/>
</dbReference>
<feature type="domain" description="LysM" evidence="2">
    <location>
        <begin position="332"/>
        <end position="376"/>
    </location>
</feature>
<feature type="domain" description="LysM" evidence="2">
    <location>
        <begin position="474"/>
        <end position="518"/>
    </location>
</feature>
<reference evidence="3 4" key="1">
    <citation type="submission" date="2016-03" db="EMBL/GenBank/DDBJ databases">
        <authorList>
            <person name="Ploux O."/>
        </authorList>
    </citation>
    <scope>NUCLEOTIDE SEQUENCE [LARGE SCALE GENOMIC DNA]</scope>
    <source>
        <strain evidence="3 4">EC13</strain>
    </source>
</reference>
<evidence type="ECO:0000313" key="4">
    <source>
        <dbReference type="Proteomes" id="UP000075799"/>
    </source>
</evidence>
<feature type="signal peptide" evidence="1">
    <location>
        <begin position="1"/>
        <end position="20"/>
    </location>
</feature>
<dbReference type="PANTHER" id="PTHR33734">
    <property type="entry name" value="LYSM DOMAIN-CONTAINING GPI-ANCHORED PROTEIN 2"/>
    <property type="match status" value="1"/>
</dbReference>
<dbReference type="CDD" id="cd00118">
    <property type="entry name" value="LysM"/>
    <property type="match status" value="3"/>
</dbReference>
<protein>
    <submittedName>
        <fullName evidence="3">Lytic transglycosylase</fullName>
    </submittedName>
</protein>
<dbReference type="SMART" id="SM00257">
    <property type="entry name" value="LysM"/>
    <property type="match status" value="3"/>
</dbReference>
<feature type="chain" id="PRO_5007824621" evidence="1">
    <location>
        <begin position="21"/>
        <end position="525"/>
    </location>
</feature>
<dbReference type="PROSITE" id="PS51257">
    <property type="entry name" value="PROKAR_LIPOPROTEIN"/>
    <property type="match status" value="1"/>
</dbReference>
<dbReference type="AlphaFoldDB" id="A0A161PA40"/>
<comment type="caution">
    <text evidence="3">The sequence shown here is derived from an EMBL/GenBank/DDBJ whole genome shotgun (WGS) entry which is preliminary data.</text>
</comment>
<feature type="domain" description="LysM" evidence="2">
    <location>
        <begin position="409"/>
        <end position="453"/>
    </location>
</feature>
<keyword evidence="1" id="KW-0732">Signal</keyword>
<dbReference type="Proteomes" id="UP000075799">
    <property type="component" value="Unassembled WGS sequence"/>
</dbReference>
<dbReference type="SUPFAM" id="SSF53955">
    <property type="entry name" value="Lysozyme-like"/>
    <property type="match status" value="1"/>
</dbReference>
<dbReference type="Gene3D" id="1.10.530.10">
    <property type="match status" value="1"/>
</dbReference>
<dbReference type="Pfam" id="PF01464">
    <property type="entry name" value="SLT"/>
    <property type="match status" value="1"/>
</dbReference>
<dbReference type="InterPro" id="IPR023346">
    <property type="entry name" value="Lysozyme-like_dom_sf"/>
</dbReference>
<dbReference type="PROSITE" id="PS51782">
    <property type="entry name" value="LYSM"/>
    <property type="match status" value="3"/>
</dbReference>